<evidence type="ECO:0000313" key="2">
    <source>
        <dbReference type="EnsemblMetazoa" id="XP_019755782.1"/>
    </source>
</evidence>
<feature type="transmembrane region" description="Helical" evidence="1">
    <location>
        <begin position="33"/>
        <end position="58"/>
    </location>
</feature>
<name>A0AAR5P4L1_DENPD</name>
<reference evidence="2" key="2">
    <citation type="submission" date="2024-08" db="UniProtKB">
        <authorList>
            <consortium name="EnsemblMetazoa"/>
        </authorList>
    </citation>
    <scope>IDENTIFICATION</scope>
</reference>
<keyword evidence="1" id="KW-0472">Membrane</keyword>
<feature type="transmembrane region" description="Helical" evidence="1">
    <location>
        <begin position="204"/>
        <end position="233"/>
    </location>
</feature>
<dbReference type="GeneID" id="109534507"/>
<dbReference type="AlphaFoldDB" id="A0AAR5P4L1"/>
<keyword evidence="1" id="KW-0812">Transmembrane</keyword>
<accession>A0AAR5P4L1</accession>
<feature type="transmembrane region" description="Helical" evidence="1">
    <location>
        <begin position="70"/>
        <end position="91"/>
    </location>
</feature>
<keyword evidence="3" id="KW-1185">Reference proteome</keyword>
<sequence length="309" mass="35725">MEDAISNYTVFEDAFNEAGVNYNSDLNAYVVEYIISIGFYIISTLRICSCGLCSYAICKFKCMRTRTNYILLNCLICVIAQDLVMAVFHLLSTKITYFSSPNIFSNFLLILYIFQINTFLLYLLLALDWYLSANCNFIFNKYKKAYTFFIGSAYLVSIASVLSFPSANIIIMMVTYFVSALIVAILYIIRFVKIYPPASLKISYALTVSVIYVLFWSPFMVVITTLHIVILYLEIFSFHASTLPYITSIVFLFLGYIAPFFIVIILRKLDKNFKIAYELVFRSTVRKYRPSNPYSDCEYDQYFNDSDVL</sequence>
<dbReference type="EnsemblMetazoa" id="XM_019900223.1">
    <property type="protein sequence ID" value="XP_019755782.1"/>
    <property type="gene ID" value="LOC109534507"/>
</dbReference>
<evidence type="ECO:0000256" key="1">
    <source>
        <dbReference type="SAM" id="Phobius"/>
    </source>
</evidence>
<evidence type="ECO:0008006" key="4">
    <source>
        <dbReference type="Google" id="ProtNLM"/>
    </source>
</evidence>
<dbReference type="Proteomes" id="UP000019118">
    <property type="component" value="Unassembled WGS sequence"/>
</dbReference>
<dbReference type="KEGG" id="dpa:109534507"/>
<feature type="transmembrane region" description="Helical" evidence="1">
    <location>
        <begin position="145"/>
        <end position="164"/>
    </location>
</feature>
<evidence type="ECO:0000313" key="3">
    <source>
        <dbReference type="Proteomes" id="UP000019118"/>
    </source>
</evidence>
<feature type="transmembrane region" description="Helical" evidence="1">
    <location>
        <begin position="103"/>
        <end position="125"/>
    </location>
</feature>
<keyword evidence="1" id="KW-1133">Transmembrane helix</keyword>
<protein>
    <recommendedName>
        <fullName evidence="4">G-protein coupled receptors family 1 profile domain-containing protein</fullName>
    </recommendedName>
</protein>
<organism evidence="2 3">
    <name type="scientific">Dendroctonus ponderosae</name>
    <name type="common">Mountain pine beetle</name>
    <dbReference type="NCBI Taxonomy" id="77166"/>
    <lineage>
        <taxon>Eukaryota</taxon>
        <taxon>Metazoa</taxon>
        <taxon>Ecdysozoa</taxon>
        <taxon>Arthropoda</taxon>
        <taxon>Hexapoda</taxon>
        <taxon>Insecta</taxon>
        <taxon>Pterygota</taxon>
        <taxon>Neoptera</taxon>
        <taxon>Endopterygota</taxon>
        <taxon>Coleoptera</taxon>
        <taxon>Polyphaga</taxon>
        <taxon>Cucujiformia</taxon>
        <taxon>Curculionidae</taxon>
        <taxon>Scolytinae</taxon>
        <taxon>Dendroctonus</taxon>
    </lineage>
</organism>
<reference evidence="3" key="1">
    <citation type="journal article" date="2013" name="Genome Biol.">
        <title>Draft genome of the mountain pine beetle, Dendroctonus ponderosae Hopkins, a major forest pest.</title>
        <authorList>
            <person name="Keeling C.I."/>
            <person name="Yuen M.M."/>
            <person name="Liao N.Y."/>
            <person name="Docking T.R."/>
            <person name="Chan S.K."/>
            <person name="Taylor G.A."/>
            <person name="Palmquist D.L."/>
            <person name="Jackman S.D."/>
            <person name="Nguyen A."/>
            <person name="Li M."/>
            <person name="Henderson H."/>
            <person name="Janes J.K."/>
            <person name="Zhao Y."/>
            <person name="Pandoh P."/>
            <person name="Moore R."/>
            <person name="Sperling F.A."/>
            <person name="Huber D.P."/>
            <person name="Birol I."/>
            <person name="Jones S.J."/>
            <person name="Bohlmann J."/>
        </authorList>
    </citation>
    <scope>NUCLEOTIDE SEQUENCE</scope>
</reference>
<proteinExistence type="predicted"/>
<dbReference type="SUPFAM" id="SSF81321">
    <property type="entry name" value="Family A G protein-coupled receptor-like"/>
    <property type="match status" value="1"/>
</dbReference>
<feature type="transmembrane region" description="Helical" evidence="1">
    <location>
        <begin position="170"/>
        <end position="192"/>
    </location>
</feature>
<feature type="transmembrane region" description="Helical" evidence="1">
    <location>
        <begin position="245"/>
        <end position="266"/>
    </location>
</feature>